<evidence type="ECO:0008006" key="3">
    <source>
        <dbReference type="Google" id="ProtNLM"/>
    </source>
</evidence>
<name>A0A4R3KK67_9BACI</name>
<dbReference type="InterPro" id="IPR011852">
    <property type="entry name" value="TRAP_TAXI"/>
</dbReference>
<organism evidence="1 2">
    <name type="scientific">Tepidibacillus fermentans</name>
    <dbReference type="NCBI Taxonomy" id="1281767"/>
    <lineage>
        <taxon>Bacteria</taxon>
        <taxon>Bacillati</taxon>
        <taxon>Bacillota</taxon>
        <taxon>Bacilli</taxon>
        <taxon>Bacillales</taxon>
        <taxon>Bacillaceae</taxon>
        <taxon>Tepidibacillus</taxon>
    </lineage>
</organism>
<dbReference type="PANTHER" id="PTHR42941">
    <property type="entry name" value="SLL1037 PROTEIN"/>
    <property type="match status" value="1"/>
</dbReference>
<dbReference type="OrthoDB" id="9776669at2"/>
<proteinExistence type="predicted"/>
<dbReference type="Proteomes" id="UP000295788">
    <property type="component" value="Unassembled WGS sequence"/>
</dbReference>
<evidence type="ECO:0000313" key="2">
    <source>
        <dbReference type="Proteomes" id="UP000295788"/>
    </source>
</evidence>
<dbReference type="PANTHER" id="PTHR42941:SF1">
    <property type="entry name" value="SLL1037 PROTEIN"/>
    <property type="match status" value="1"/>
</dbReference>
<gene>
    <name evidence="1" type="ORF">EDD72_102227</name>
</gene>
<dbReference type="NCBIfam" id="TIGR02122">
    <property type="entry name" value="TRAP_TAXI"/>
    <property type="match status" value="1"/>
</dbReference>
<accession>A0A4R3KK67</accession>
<dbReference type="AlphaFoldDB" id="A0A4R3KK67"/>
<keyword evidence="2" id="KW-1185">Reference proteome</keyword>
<dbReference type="Gene3D" id="3.40.190.10">
    <property type="entry name" value="Periplasmic binding protein-like II"/>
    <property type="match status" value="2"/>
</dbReference>
<comment type="caution">
    <text evidence="1">The sequence shown here is derived from an EMBL/GenBank/DDBJ whole genome shotgun (WGS) entry which is preliminary data.</text>
</comment>
<reference evidence="1 2" key="1">
    <citation type="submission" date="2019-03" db="EMBL/GenBank/DDBJ databases">
        <title>Genomic Encyclopedia of Type Strains, Phase IV (KMG-IV): sequencing the most valuable type-strain genomes for metagenomic binning, comparative biology and taxonomic classification.</title>
        <authorList>
            <person name="Goeker M."/>
        </authorList>
    </citation>
    <scope>NUCLEOTIDE SEQUENCE [LARGE SCALE GENOMIC DNA]</scope>
    <source>
        <strain evidence="1 2">DSM 23802</strain>
    </source>
</reference>
<dbReference type="PROSITE" id="PS51257">
    <property type="entry name" value="PROKAR_LIPOPROTEIN"/>
    <property type="match status" value="1"/>
</dbReference>
<sequence>MKKSYVLLAIVLLLSLSLVGCGGGKASQLIIATGGTGGTYYPLGGGIAQIIKDNTKMDATAQVTGASVENMRLLSKGDVDLAFTQSDIADYASKGTEMFKDTPVKNLKAISSLYNETVQIVTTVNSGINSVADLKGKRVSVGAAGSGVEANAKQILEVYGLKFEDLKAEHLSFGDSSQRIQDGQLDAAFITAGAPTAAVNELSATTKFKILSLDQDKIKELITKYPYYVEDVIPAKTYAGQDQDVKTVAVKSILVARGDLSEDQVYDITKSLFEHLDKLVAINKKAESIKLETALDGINLEIHPGAAKYYKEKEILK</sequence>
<dbReference type="EMBL" id="SMAB01000002">
    <property type="protein sequence ID" value="TCS84183.1"/>
    <property type="molecule type" value="Genomic_DNA"/>
</dbReference>
<dbReference type="CDD" id="cd13567">
    <property type="entry name" value="PBP2_TtGluBP"/>
    <property type="match status" value="1"/>
</dbReference>
<protein>
    <recommendedName>
        <fullName evidence="3">TRAP transporter TAXI family solute receptor</fullName>
    </recommendedName>
</protein>
<dbReference type="Pfam" id="PF16868">
    <property type="entry name" value="NMT1_3"/>
    <property type="match status" value="1"/>
</dbReference>
<dbReference type="RefSeq" id="WP_132767039.1">
    <property type="nucleotide sequence ID" value="NZ_SMAB01000002.1"/>
</dbReference>
<dbReference type="SUPFAM" id="SSF53850">
    <property type="entry name" value="Periplasmic binding protein-like II"/>
    <property type="match status" value="1"/>
</dbReference>
<evidence type="ECO:0000313" key="1">
    <source>
        <dbReference type="EMBL" id="TCS84183.1"/>
    </source>
</evidence>